<keyword evidence="3" id="KW-0238">DNA-binding</keyword>
<evidence type="ECO:0000256" key="4">
    <source>
        <dbReference type="ARBA" id="ARBA00023163"/>
    </source>
</evidence>
<evidence type="ECO:0000259" key="7">
    <source>
        <dbReference type="PROSITE" id="PS50888"/>
    </source>
</evidence>
<dbReference type="Gene3D" id="3.30.40.10">
    <property type="entry name" value="Zinc/RING finger domain, C3HC4 (zinc finger)"/>
    <property type="match status" value="1"/>
</dbReference>
<feature type="domain" description="BHLH" evidence="7">
    <location>
        <begin position="769"/>
        <end position="818"/>
    </location>
</feature>
<dbReference type="SUPFAM" id="SSF47459">
    <property type="entry name" value="HLH, helix-loop-helix DNA-binding domain"/>
    <property type="match status" value="1"/>
</dbReference>
<feature type="region of interest" description="Disordered" evidence="6">
    <location>
        <begin position="943"/>
        <end position="965"/>
    </location>
</feature>
<proteinExistence type="predicted"/>
<comment type="subcellular location">
    <subcellularLocation>
        <location evidence="1">Nucleus</location>
    </subcellularLocation>
</comment>
<dbReference type="FunFam" id="4.10.280.10:FF:000004">
    <property type="entry name" value="Basic helix-loop-helix transcription factor"/>
    <property type="match status" value="1"/>
</dbReference>
<feature type="region of interest" description="Disordered" evidence="6">
    <location>
        <begin position="1"/>
        <end position="24"/>
    </location>
</feature>
<organism evidence="8 9">
    <name type="scientific">Acer saccharum</name>
    <name type="common">Sugar maple</name>
    <dbReference type="NCBI Taxonomy" id="4024"/>
    <lineage>
        <taxon>Eukaryota</taxon>
        <taxon>Viridiplantae</taxon>
        <taxon>Streptophyta</taxon>
        <taxon>Embryophyta</taxon>
        <taxon>Tracheophyta</taxon>
        <taxon>Spermatophyta</taxon>
        <taxon>Magnoliopsida</taxon>
        <taxon>eudicotyledons</taxon>
        <taxon>Gunneridae</taxon>
        <taxon>Pentapetalae</taxon>
        <taxon>rosids</taxon>
        <taxon>malvids</taxon>
        <taxon>Sapindales</taxon>
        <taxon>Sapindaceae</taxon>
        <taxon>Hippocastanoideae</taxon>
        <taxon>Acereae</taxon>
        <taxon>Acer</taxon>
    </lineage>
</organism>
<dbReference type="EMBL" id="JAUESC010000386">
    <property type="protein sequence ID" value="KAK0577461.1"/>
    <property type="molecule type" value="Genomic_DNA"/>
</dbReference>
<keyword evidence="2" id="KW-0805">Transcription regulation</keyword>
<evidence type="ECO:0000313" key="9">
    <source>
        <dbReference type="Proteomes" id="UP001168877"/>
    </source>
</evidence>
<dbReference type="AlphaFoldDB" id="A0AA39RPW7"/>
<keyword evidence="9" id="KW-1185">Reference proteome</keyword>
<feature type="compositionally biased region" description="Low complexity" evidence="6">
    <location>
        <begin position="356"/>
        <end position="367"/>
    </location>
</feature>
<feature type="compositionally biased region" description="Polar residues" evidence="6">
    <location>
        <begin position="728"/>
        <end position="742"/>
    </location>
</feature>
<evidence type="ECO:0000313" key="8">
    <source>
        <dbReference type="EMBL" id="KAK0577461.1"/>
    </source>
</evidence>
<dbReference type="InterPro" id="IPR036638">
    <property type="entry name" value="HLH_DNA-bd_sf"/>
</dbReference>
<comment type="caution">
    <text evidence="8">The sequence shown here is derived from an EMBL/GenBank/DDBJ whole genome shotgun (WGS) entry which is preliminary data.</text>
</comment>
<dbReference type="InterPro" id="IPR013083">
    <property type="entry name" value="Znf_RING/FYVE/PHD"/>
</dbReference>
<feature type="compositionally biased region" description="Low complexity" evidence="6">
    <location>
        <begin position="423"/>
        <end position="442"/>
    </location>
</feature>
<feature type="region of interest" description="Disordered" evidence="6">
    <location>
        <begin position="472"/>
        <end position="510"/>
    </location>
</feature>
<feature type="compositionally biased region" description="Polar residues" evidence="6">
    <location>
        <begin position="472"/>
        <end position="485"/>
    </location>
</feature>
<protein>
    <recommendedName>
        <fullName evidence="7">BHLH domain-containing protein</fullName>
    </recommendedName>
</protein>
<feature type="region of interest" description="Disordered" evidence="6">
    <location>
        <begin position="412"/>
        <end position="456"/>
    </location>
</feature>
<sequence length="965" mass="104339">MQGQRGTIGSLPETLSFDHGSTSNSAVDQQICWNNMRNPAENRLPDYMISPPGANMTYMSSMSHERPTLGGWSLGEPSSSGPQNEVGRDERKTELGWSSLTPCRGAGSRSEEQQCEPTNSLPVDGGFVNHDGASCHVGGCPNPYKSGASEHQVIPPASSSESFLLPSGGNGYLIEENESRPGCSYEGRRASCKRKALGASVEQSPVNGSCSYFQRTESSVWPAVSAHYDGGSSLGMSAPSEQANSGLVLGVRGAASDHIPDSYVAGSAESSRRNLRVRINPSNQQESIPPPLLGAVRHSNVSSTHQSSRLLPNDQSLDSRSAPVVDNMNSQSQPVAMHVPTLPRNAQPFRWDRGSSSRTGSSLSSNFSRDRDAFLREETRSRSMGRNILEQPVFMPAPDMRNFVRNPANRSLAGGNISIPGNVASSSRTGSSSGVPRSSAAPTWAPHPNAPSPHQYPRRFSEFVRRSLISSLGSESGVPGSNQTPLQPPSPEEIALMSGAGNHGNHQSFPRSASLLERQGDGVLGFPHPLRTLAAASEGGRSRLVVSEQIRNVLDLMRRGENLRFEDVMILDQSVFFGVADIHDRHRDMRLDVDNMSYEELLALEERIGNVNTGLSEETVMNRLKQRKYSIPVGSSQQETEPCCVCQEEYDDGDGLGTLECGHDFHTHCIKQCLIMADLYGTTAPTSGHETGEIAAFIKQLINDTSPSSSSCVSFNAKYIHSLLSPTPDSNSDGVNFSSSDTYDSEGPEASEVPTNNTGLPKLPSKRTRVAEIHNMSEKRRRSKINEKMKALQNLIPNSNKTDKASMLDEAIEYLKQLQLHVQMLTMRNGLSMQPMWLPGVIQPAQLHQTGMVFDGENGLLNTNRGTNTFPAKEEGSVQMPFNISNQPSIPNQLIPISSAANISTTESSFGHEPLIPAQYGPFNLSSSSKDIHDEGVPQLHLDVNLTGKDSPSGMTGDAPLSPPS</sequence>
<feature type="region of interest" description="Disordered" evidence="6">
    <location>
        <begin position="64"/>
        <end position="118"/>
    </location>
</feature>
<dbReference type="CDD" id="cd11445">
    <property type="entry name" value="bHLH_AtPIF_like"/>
    <property type="match status" value="1"/>
</dbReference>
<accession>A0AA39RPW7</accession>
<keyword evidence="5" id="KW-0539">Nucleus</keyword>
<keyword evidence="4" id="KW-0804">Transcription</keyword>
<reference evidence="8" key="2">
    <citation type="submission" date="2023-06" db="EMBL/GenBank/DDBJ databases">
        <authorList>
            <person name="Swenson N.G."/>
            <person name="Wegrzyn J.L."/>
            <person name="Mcevoy S.L."/>
        </authorList>
    </citation>
    <scope>NUCLEOTIDE SEQUENCE</scope>
    <source>
        <strain evidence="8">NS2018</strain>
        <tissue evidence="8">Leaf</tissue>
    </source>
</reference>
<gene>
    <name evidence="8" type="ORF">LWI29_033247</name>
</gene>
<name>A0AA39RPW7_ACESA</name>
<dbReference type="InterPro" id="IPR047265">
    <property type="entry name" value="PIF1-like_bHLH"/>
</dbReference>
<dbReference type="SUPFAM" id="SSF57850">
    <property type="entry name" value="RING/U-box"/>
    <property type="match status" value="1"/>
</dbReference>
<dbReference type="InterPro" id="IPR031066">
    <property type="entry name" value="bHLH_ALC-like_plant"/>
</dbReference>
<dbReference type="PANTHER" id="PTHR45855">
    <property type="entry name" value="TRANSCRIPTION FACTOR PIF1-RELATED"/>
    <property type="match status" value="1"/>
</dbReference>
<dbReference type="Pfam" id="PF00010">
    <property type="entry name" value="HLH"/>
    <property type="match status" value="1"/>
</dbReference>
<feature type="region of interest" description="Disordered" evidence="6">
    <location>
        <begin position="728"/>
        <end position="767"/>
    </location>
</feature>
<dbReference type="PROSITE" id="PS50888">
    <property type="entry name" value="BHLH"/>
    <property type="match status" value="1"/>
</dbReference>
<dbReference type="PANTHER" id="PTHR45855:SF6">
    <property type="entry name" value="TRANSCRIPTION FACTOR ALC"/>
    <property type="match status" value="1"/>
</dbReference>
<dbReference type="GO" id="GO:0046983">
    <property type="term" value="F:protein dimerization activity"/>
    <property type="evidence" value="ECO:0007669"/>
    <property type="project" value="InterPro"/>
</dbReference>
<evidence type="ECO:0000256" key="1">
    <source>
        <dbReference type="ARBA" id="ARBA00004123"/>
    </source>
</evidence>
<evidence type="ECO:0000256" key="2">
    <source>
        <dbReference type="ARBA" id="ARBA00023015"/>
    </source>
</evidence>
<feature type="compositionally biased region" description="Polar residues" evidence="6">
    <location>
        <begin position="299"/>
        <end position="319"/>
    </location>
</feature>
<dbReference type="GO" id="GO:0005634">
    <property type="term" value="C:nucleus"/>
    <property type="evidence" value="ECO:0007669"/>
    <property type="project" value="UniProtKB-SubCell"/>
</dbReference>
<dbReference type="GO" id="GO:0003677">
    <property type="term" value="F:DNA binding"/>
    <property type="evidence" value="ECO:0007669"/>
    <property type="project" value="UniProtKB-KW"/>
</dbReference>
<feature type="region of interest" description="Disordered" evidence="6">
    <location>
        <begin position="344"/>
        <end position="370"/>
    </location>
</feature>
<reference evidence="8" key="1">
    <citation type="journal article" date="2022" name="Plant J.">
        <title>Strategies of tolerance reflected in two North American maple genomes.</title>
        <authorList>
            <person name="McEvoy S.L."/>
            <person name="Sezen U.U."/>
            <person name="Trouern-Trend A."/>
            <person name="McMahon S.M."/>
            <person name="Schaberg P.G."/>
            <person name="Yang J."/>
            <person name="Wegrzyn J.L."/>
            <person name="Swenson N.G."/>
        </authorList>
    </citation>
    <scope>NUCLEOTIDE SEQUENCE</scope>
    <source>
        <strain evidence="8">NS2018</strain>
    </source>
</reference>
<evidence type="ECO:0000256" key="5">
    <source>
        <dbReference type="ARBA" id="ARBA00023242"/>
    </source>
</evidence>
<dbReference type="Proteomes" id="UP001168877">
    <property type="component" value="Unassembled WGS sequence"/>
</dbReference>
<dbReference type="Gene3D" id="4.10.280.10">
    <property type="entry name" value="Helix-loop-helix DNA-binding domain"/>
    <property type="match status" value="1"/>
</dbReference>
<dbReference type="SMART" id="SM00353">
    <property type="entry name" value="HLH"/>
    <property type="match status" value="1"/>
</dbReference>
<feature type="region of interest" description="Disordered" evidence="6">
    <location>
        <begin position="279"/>
        <end position="320"/>
    </location>
</feature>
<evidence type="ECO:0000256" key="6">
    <source>
        <dbReference type="SAM" id="MobiDB-lite"/>
    </source>
</evidence>
<evidence type="ECO:0000256" key="3">
    <source>
        <dbReference type="ARBA" id="ARBA00023125"/>
    </source>
</evidence>
<dbReference type="InterPro" id="IPR011598">
    <property type="entry name" value="bHLH_dom"/>
</dbReference>